<feature type="region of interest" description="Disordered" evidence="3">
    <location>
        <begin position="688"/>
        <end position="1091"/>
    </location>
</feature>
<evidence type="ECO:0000259" key="5">
    <source>
        <dbReference type="PROSITE" id="PS50966"/>
    </source>
</evidence>
<dbReference type="PROSITE" id="PS50118">
    <property type="entry name" value="HMG_BOX_2"/>
    <property type="match status" value="1"/>
</dbReference>
<dbReference type="EMBL" id="GG738861">
    <property type="protein sequence ID" value="EFC45805.1"/>
    <property type="molecule type" value="Genomic_DNA"/>
</dbReference>
<name>D2VBI7_NAEGR</name>
<dbReference type="Proteomes" id="UP000006671">
    <property type="component" value="Unassembled WGS sequence"/>
</dbReference>
<feature type="compositionally biased region" description="Acidic residues" evidence="3">
    <location>
        <begin position="724"/>
        <end position="738"/>
    </location>
</feature>
<gene>
    <name evidence="6" type="ORF">NAEGRDRAFT_66231</name>
</gene>
<feature type="compositionally biased region" description="Basic and acidic residues" evidence="3">
    <location>
        <begin position="688"/>
        <end position="702"/>
    </location>
</feature>
<organism evidence="7">
    <name type="scientific">Naegleria gruberi</name>
    <name type="common">Amoeba</name>
    <dbReference type="NCBI Taxonomy" id="5762"/>
    <lineage>
        <taxon>Eukaryota</taxon>
        <taxon>Discoba</taxon>
        <taxon>Heterolobosea</taxon>
        <taxon>Tetramitia</taxon>
        <taxon>Eutetramitia</taxon>
        <taxon>Vahlkampfiidae</taxon>
        <taxon>Naegleria</taxon>
    </lineage>
</organism>
<keyword evidence="2" id="KW-0863">Zinc-finger</keyword>
<accession>D2VBI7</accession>
<evidence type="ECO:0000259" key="4">
    <source>
        <dbReference type="PROSITE" id="PS50118"/>
    </source>
</evidence>
<dbReference type="PANTHER" id="PTHR47658">
    <property type="entry name" value="HIGH MOBILITY GROUP B PROTEIN 12-RELATED"/>
    <property type="match status" value="1"/>
</dbReference>
<proteinExistence type="predicted"/>
<feature type="compositionally biased region" description="Basic and acidic residues" evidence="3">
    <location>
        <begin position="750"/>
        <end position="762"/>
    </location>
</feature>
<dbReference type="PROSITE" id="PS50966">
    <property type="entry name" value="ZF_SWIM"/>
    <property type="match status" value="1"/>
</dbReference>
<feature type="compositionally biased region" description="Low complexity" evidence="3">
    <location>
        <begin position="994"/>
        <end position="1007"/>
    </location>
</feature>
<dbReference type="OMA" id="CKYFPFP"/>
<feature type="region of interest" description="Disordered" evidence="3">
    <location>
        <begin position="385"/>
        <end position="426"/>
    </location>
</feature>
<sequence>MSFFVDRYCSNSSSIPLTLTTDGPFQTSNILDDEKKSIVPTKDEGFDTIIEQPVKLTILNRDRIEFNHQGLIVDGLIFVHSMLVDSDTDSGPLSHVHWIFTQWMKIKPNGRIIVILIEKDFDRLCDSLKSKKTFEQFQTWLSKTCCKYFPFPIYTVQISNSNFSQLKRDETLLFSTLFYYQSLAASESLVLTSPFISQSLAQLSGANTTASTRHKKFFKQECNLDDSCIYFNSDLYFKMSKIGLLLLDFSSISEISIAEINSIQMEQKFALCQLDYRTNQPSYFKQIEFVQLNDWKPDGKSISKFIGRFPLVQELTVNHTNNFSIGIFKDIQKKEIKSILFGVILDTHHIKQFSSQNDFNNFVQYYERINEYSVSNQMNNAIETMNNERKRFSPKQTSRLSKGLEVGTNSPSSSKSQASAPVTTSDGKTSDIYQFPVTDMSISSICDYFGLLTFQKGRDMETQIYDVMVKLIPEKPNHFKLYAKCSSATEKDTFYREEILMKQGKIVKGICTCPIGSQGKCKHVCASILSYVSIISNRNMGNEQKIEEKEKILKSGSLGSQSESQLSESKVISQDPPPVSFAVKPESSVEPSQEPKKKKTLPSWMGGSKEKPQKSSSTKSDSKSDLKKPKTSFFLYCDEYRDAVKEELGGKVAASEVAKELGARWKQLSEEEKQVYVDKHKELANEYAEKKKEIKSKNKTDSESTSTNEKPKTNKKKVKKESVDNDPIEESDEEEDESFGNIFFSKQKQKSSEAKQESKDSSIRPIPEMSPENVTKSKPQPATIVKKEQRSDDEDEAFGNIFFSKPSSKPSVVTTSEKPVLNSVPSVIIKQEPQSPKKRKLPSPVKPTVQKQNEEDESSDEDVGSIFFATSKKKKPNNLEETNVKPVKPVLQSNTVEERKPIHETKQAMDESDDEDASSIFFSSSKKKPNVETKKEQLITPISSTTEKKDSNLGKDRMEESDDDEEGGIANIFFSKQTKKKPSSPIITKQSTVSNTSALSSNISSTSKPTLAPNNKKDMDETDDDEEDVSFANIFFSKSTKKQPPPASSSTNSSTSSVPKPSSSSPSKTNNQEKNTKKVTSLKAMMAEFDF</sequence>
<evidence type="ECO:0000313" key="6">
    <source>
        <dbReference type="EMBL" id="EFC45805.1"/>
    </source>
</evidence>
<feature type="compositionally biased region" description="Low complexity" evidence="3">
    <location>
        <begin position="1048"/>
        <end position="1070"/>
    </location>
</feature>
<dbReference type="InParanoid" id="D2VBI7"/>
<evidence type="ECO:0000256" key="1">
    <source>
        <dbReference type="PROSITE-ProRule" id="PRU00267"/>
    </source>
</evidence>
<dbReference type="Gene3D" id="1.10.30.10">
    <property type="entry name" value="High mobility group box domain"/>
    <property type="match status" value="1"/>
</dbReference>
<dbReference type="OrthoDB" id="1919336at2759"/>
<dbReference type="GO" id="GO:0003677">
    <property type="term" value="F:DNA binding"/>
    <property type="evidence" value="ECO:0007669"/>
    <property type="project" value="UniProtKB-UniRule"/>
</dbReference>
<keyword evidence="1" id="KW-0539">Nucleus</keyword>
<feature type="compositionally biased region" description="Acidic residues" evidence="3">
    <location>
        <begin position="854"/>
        <end position="863"/>
    </location>
</feature>
<dbReference type="PANTHER" id="PTHR47658:SF1">
    <property type="entry name" value="MEIOSIS INITIATOR PROTEIN"/>
    <property type="match status" value="1"/>
</dbReference>
<dbReference type="AlphaFoldDB" id="D2VBI7"/>
<feature type="compositionally biased region" description="Acidic residues" evidence="3">
    <location>
        <begin position="1020"/>
        <end position="1029"/>
    </location>
</feature>
<dbReference type="InterPro" id="IPR009071">
    <property type="entry name" value="HMG_box_dom"/>
</dbReference>
<protein>
    <submittedName>
        <fullName evidence="6">Predicted protein</fullName>
    </submittedName>
</protein>
<feature type="compositionally biased region" description="Low complexity" evidence="3">
    <location>
        <begin position="554"/>
        <end position="569"/>
    </location>
</feature>
<evidence type="ECO:0000256" key="2">
    <source>
        <dbReference type="PROSITE-ProRule" id="PRU00325"/>
    </source>
</evidence>
<feature type="compositionally biased region" description="Basic and acidic residues" evidence="3">
    <location>
        <begin position="896"/>
        <end position="909"/>
    </location>
</feature>
<dbReference type="InterPro" id="IPR036910">
    <property type="entry name" value="HMG_box_dom_sf"/>
</dbReference>
<feature type="compositionally biased region" description="Polar residues" evidence="3">
    <location>
        <begin position="805"/>
        <end position="817"/>
    </location>
</feature>
<dbReference type="SMART" id="SM00398">
    <property type="entry name" value="HMG"/>
    <property type="match status" value="1"/>
</dbReference>
<feature type="DNA-binding region" description="HMG box" evidence="1">
    <location>
        <begin position="626"/>
        <end position="695"/>
    </location>
</feature>
<dbReference type="SUPFAM" id="SSF47095">
    <property type="entry name" value="HMG-box"/>
    <property type="match status" value="1"/>
</dbReference>
<dbReference type="Pfam" id="PF00505">
    <property type="entry name" value="HMG_box"/>
    <property type="match status" value="1"/>
</dbReference>
<evidence type="ECO:0000313" key="7">
    <source>
        <dbReference type="Proteomes" id="UP000006671"/>
    </source>
</evidence>
<keyword evidence="1" id="KW-0238">DNA-binding</keyword>
<dbReference type="RefSeq" id="XP_002678549.1">
    <property type="nucleotide sequence ID" value="XM_002678503.1"/>
</dbReference>
<feature type="domain" description="HMG box" evidence="4">
    <location>
        <begin position="626"/>
        <end position="695"/>
    </location>
</feature>
<dbReference type="InterPro" id="IPR007527">
    <property type="entry name" value="Znf_SWIM"/>
</dbReference>
<dbReference type="VEuPathDB" id="AmoebaDB:NAEGRDRAFT_66231"/>
<reference evidence="6 7" key="1">
    <citation type="journal article" date="2010" name="Cell">
        <title>The genome of Naegleria gruberi illuminates early eukaryotic versatility.</title>
        <authorList>
            <person name="Fritz-Laylin L.K."/>
            <person name="Prochnik S.E."/>
            <person name="Ginger M.L."/>
            <person name="Dacks J.B."/>
            <person name="Carpenter M.L."/>
            <person name="Field M.C."/>
            <person name="Kuo A."/>
            <person name="Paredez A."/>
            <person name="Chapman J."/>
            <person name="Pham J."/>
            <person name="Shu S."/>
            <person name="Neupane R."/>
            <person name="Cipriano M."/>
            <person name="Mancuso J."/>
            <person name="Tu H."/>
            <person name="Salamov A."/>
            <person name="Lindquist E."/>
            <person name="Shapiro H."/>
            <person name="Lucas S."/>
            <person name="Grigoriev I.V."/>
            <person name="Cande W.Z."/>
            <person name="Fulton C."/>
            <person name="Rokhsar D.S."/>
            <person name="Dawson S.C."/>
        </authorList>
    </citation>
    <scope>NUCLEOTIDE SEQUENCE [LARGE SCALE GENOMIC DNA]</scope>
    <source>
        <strain evidence="6 7">NEG-M</strain>
    </source>
</reference>
<evidence type="ECO:0000256" key="3">
    <source>
        <dbReference type="SAM" id="MobiDB-lite"/>
    </source>
</evidence>
<keyword evidence="2" id="KW-0862">Zinc</keyword>
<dbReference type="STRING" id="5762.D2VBI7"/>
<dbReference type="GO" id="GO:0008270">
    <property type="term" value="F:zinc ion binding"/>
    <property type="evidence" value="ECO:0007669"/>
    <property type="project" value="UniProtKB-KW"/>
</dbReference>
<dbReference type="CDD" id="cd22006">
    <property type="entry name" value="HMG-box_AtHMGB6-like_rpt1"/>
    <property type="match status" value="1"/>
</dbReference>
<keyword evidence="2" id="KW-0479">Metal-binding</keyword>
<feature type="domain" description="SWIM-type" evidence="5">
    <location>
        <begin position="495"/>
        <end position="532"/>
    </location>
</feature>
<feature type="compositionally biased region" description="Low complexity" evidence="3">
    <location>
        <begin position="410"/>
        <end position="421"/>
    </location>
</feature>
<feature type="region of interest" description="Disordered" evidence="3">
    <location>
        <begin position="553"/>
        <end position="627"/>
    </location>
</feature>
<dbReference type="KEGG" id="ngr:NAEGRDRAFT_66231"/>
<dbReference type="GeneID" id="8859026"/>
<keyword evidence="7" id="KW-1185">Reference proteome</keyword>
<feature type="compositionally biased region" description="Basic and acidic residues" evidence="3">
    <location>
        <begin position="946"/>
        <end position="958"/>
    </location>
</feature>
<dbReference type="GO" id="GO:0005634">
    <property type="term" value="C:nucleus"/>
    <property type="evidence" value="ECO:0007669"/>
    <property type="project" value="UniProtKB-UniRule"/>
</dbReference>